<comment type="subcellular location">
    <subcellularLocation>
        <location evidence="1">Nucleus</location>
    </subcellularLocation>
</comment>
<dbReference type="AlphaFoldDB" id="A0A8W8MZP8"/>
<reference evidence="14" key="1">
    <citation type="submission" date="2022-08" db="UniProtKB">
        <authorList>
            <consortium name="EnsemblMetazoa"/>
        </authorList>
    </citation>
    <scope>IDENTIFICATION</scope>
    <source>
        <strain evidence="14">05x7-T-G4-1.051#20</strain>
    </source>
</reference>
<evidence type="ECO:0000256" key="12">
    <source>
        <dbReference type="SAM" id="MobiDB-lite"/>
    </source>
</evidence>
<feature type="compositionally biased region" description="Basic and acidic residues" evidence="12">
    <location>
        <begin position="198"/>
        <end position="207"/>
    </location>
</feature>
<evidence type="ECO:0000256" key="7">
    <source>
        <dbReference type="ARBA" id="ARBA00037050"/>
    </source>
</evidence>
<comment type="catalytic activity">
    <reaction evidence="11">
        <text>a uridine in tRNA + S-adenosyl-L-methionine = a 3-[(3S)-3-amino-3-carboxypropyl]uridine in tRNA + S-methyl-5'-thioadenosine + H(+)</text>
        <dbReference type="Rhea" id="RHEA:62432"/>
        <dbReference type="Rhea" id="RHEA-COMP:13339"/>
        <dbReference type="Rhea" id="RHEA-COMP:16092"/>
        <dbReference type="ChEBI" id="CHEBI:15378"/>
        <dbReference type="ChEBI" id="CHEBI:17509"/>
        <dbReference type="ChEBI" id="CHEBI:59789"/>
        <dbReference type="ChEBI" id="CHEBI:65315"/>
        <dbReference type="ChEBI" id="CHEBI:82930"/>
        <dbReference type="EC" id="2.5.1.25"/>
    </reaction>
</comment>
<organism evidence="14 15">
    <name type="scientific">Magallana gigas</name>
    <name type="common">Pacific oyster</name>
    <name type="synonym">Crassostrea gigas</name>
    <dbReference type="NCBI Taxonomy" id="29159"/>
    <lineage>
        <taxon>Eukaryota</taxon>
        <taxon>Metazoa</taxon>
        <taxon>Spiralia</taxon>
        <taxon>Lophotrochozoa</taxon>
        <taxon>Mollusca</taxon>
        <taxon>Bivalvia</taxon>
        <taxon>Autobranchia</taxon>
        <taxon>Pteriomorphia</taxon>
        <taxon>Ostreida</taxon>
        <taxon>Ostreoidea</taxon>
        <taxon>Ostreidae</taxon>
        <taxon>Magallana</taxon>
    </lineage>
</organism>
<name>A0A8W8MZP8_MAGGI</name>
<dbReference type="SMART" id="SM01144">
    <property type="entry name" value="DTW"/>
    <property type="match status" value="1"/>
</dbReference>
<sequence length="338" mass="38478">MEEKPFEGLKISSSDFLNTLENRTICPKCMKSRKFYCYNCFVPVKGIEDLIPRVQLPIKIDIIKHQNECDGKSTSAHAAVLAPDDVRVFTYPCIPDYLDPSKVVLVFPGKNSLTLEELARNSRSKPKDRDNNSDNDQNSCRLSSEVGQNESLCKNLKGNNPVNGSSSDKGSNPTSADPCSKETASCQVLEESSPYKRKAGDTEGEKSKKQKISSGEPPFERAIFIDSTWKQTKGIIADDRLKDMTCIQLKSRETKFWRHQKDNPATYLSTIEAVYYLVRDYHELFLEDTSYNGEYDNLLFFFSFMYQKIRTFYDGGKDLKAYKQRAKTKQICGEKTSE</sequence>
<evidence type="ECO:0000259" key="13">
    <source>
        <dbReference type="SMART" id="SM01144"/>
    </source>
</evidence>
<evidence type="ECO:0000256" key="10">
    <source>
        <dbReference type="ARBA" id="ARBA00042508"/>
    </source>
</evidence>
<evidence type="ECO:0000256" key="9">
    <source>
        <dbReference type="ARBA" id="ARBA00039242"/>
    </source>
</evidence>
<comment type="similarity">
    <text evidence="8">Belongs to the TDD superfamily. DTWD1 family.</text>
</comment>
<dbReference type="OMA" id="YWRPQRG"/>
<dbReference type="InterPro" id="IPR051521">
    <property type="entry name" value="tRNA_Mod/Golgi_Maint"/>
</dbReference>
<evidence type="ECO:0000256" key="8">
    <source>
        <dbReference type="ARBA" id="ARBA00038290"/>
    </source>
</evidence>
<evidence type="ECO:0000256" key="11">
    <source>
        <dbReference type="ARBA" id="ARBA00048718"/>
    </source>
</evidence>
<evidence type="ECO:0000313" key="14">
    <source>
        <dbReference type="EnsemblMetazoa" id="G4655.2:cds"/>
    </source>
</evidence>
<dbReference type="EnsemblMetazoa" id="G4655.4">
    <property type="protein sequence ID" value="G4655.4:cds"/>
    <property type="gene ID" value="G4655"/>
</dbReference>
<dbReference type="EnsemblMetazoa" id="G4655.2">
    <property type="protein sequence ID" value="G4655.2:cds"/>
    <property type="gene ID" value="G4655"/>
</dbReference>
<feature type="compositionally biased region" description="Basic and acidic residues" evidence="12">
    <location>
        <begin position="119"/>
        <end position="132"/>
    </location>
</feature>
<dbReference type="InterPro" id="IPR005636">
    <property type="entry name" value="DTW"/>
</dbReference>
<dbReference type="Proteomes" id="UP000005408">
    <property type="component" value="Unassembled WGS sequence"/>
</dbReference>
<feature type="domain" description="DTW" evidence="13">
    <location>
        <begin position="33"/>
        <end position="314"/>
    </location>
</feature>
<comment type="function">
    <text evidence="7">Catalyzes the formation of 3-(3-amino-3-carboxypropyl)uridine (acp3U) at position 20 in the D-loop of several cytoplasmic tRNAs (acp3U(20)).</text>
</comment>
<dbReference type="EnsemblMetazoa" id="G4655.1">
    <property type="protein sequence ID" value="G4655.1:cds"/>
    <property type="gene ID" value="G4655"/>
</dbReference>
<dbReference type="PANTHER" id="PTHR15627">
    <property type="entry name" value="NATURAL KILLER CELL-SPECIFIC ANTIGEN KLIP1"/>
    <property type="match status" value="1"/>
</dbReference>
<evidence type="ECO:0000256" key="6">
    <source>
        <dbReference type="ARBA" id="ARBA00023242"/>
    </source>
</evidence>
<keyword evidence="15" id="KW-1185">Reference proteome</keyword>
<evidence type="ECO:0000313" key="15">
    <source>
        <dbReference type="Proteomes" id="UP000005408"/>
    </source>
</evidence>
<keyword evidence="5" id="KW-0819">tRNA processing</keyword>
<dbReference type="OrthoDB" id="3173at2759"/>
<evidence type="ECO:0000256" key="3">
    <source>
        <dbReference type="ARBA" id="ARBA00022679"/>
    </source>
</evidence>
<dbReference type="GO" id="GO:0016432">
    <property type="term" value="F:tRNA-uridine aminocarboxypropyltransferase activity"/>
    <property type="evidence" value="ECO:0007669"/>
    <property type="project" value="UniProtKB-EC"/>
</dbReference>
<dbReference type="GO" id="GO:0005634">
    <property type="term" value="C:nucleus"/>
    <property type="evidence" value="ECO:0007669"/>
    <property type="project" value="UniProtKB-SubCell"/>
</dbReference>
<protein>
    <recommendedName>
        <fullName evidence="9">tRNA-uridine aminocarboxypropyltransferase 1</fullName>
        <ecNumber evidence="2">2.5.1.25</ecNumber>
    </recommendedName>
    <alternativeName>
        <fullName evidence="10">DTW domain-containing protein 1</fullName>
    </alternativeName>
</protein>
<keyword evidence="3" id="KW-0808">Transferase</keyword>
<dbReference type="EC" id="2.5.1.25" evidence="2"/>
<keyword evidence="4" id="KW-0949">S-adenosyl-L-methionine</keyword>
<proteinExistence type="inferred from homology"/>
<evidence type="ECO:0000256" key="2">
    <source>
        <dbReference type="ARBA" id="ARBA00012386"/>
    </source>
</evidence>
<feature type="compositionally biased region" description="Polar residues" evidence="12">
    <location>
        <begin position="140"/>
        <end position="186"/>
    </location>
</feature>
<feature type="region of interest" description="Disordered" evidence="12">
    <location>
        <begin position="119"/>
        <end position="215"/>
    </location>
</feature>
<dbReference type="GO" id="GO:0006400">
    <property type="term" value="P:tRNA modification"/>
    <property type="evidence" value="ECO:0007669"/>
    <property type="project" value="TreeGrafter"/>
</dbReference>
<dbReference type="Pfam" id="PF03942">
    <property type="entry name" value="DTW"/>
    <property type="match status" value="1"/>
</dbReference>
<dbReference type="PANTHER" id="PTHR15627:SF8">
    <property type="entry name" value="TRNA-URIDINE AMINOCARBOXYPROPYLTRANSFERASE 1"/>
    <property type="match status" value="1"/>
</dbReference>
<evidence type="ECO:0000256" key="5">
    <source>
        <dbReference type="ARBA" id="ARBA00022694"/>
    </source>
</evidence>
<keyword evidence="6" id="KW-0539">Nucleus</keyword>
<evidence type="ECO:0000256" key="1">
    <source>
        <dbReference type="ARBA" id="ARBA00004123"/>
    </source>
</evidence>
<evidence type="ECO:0000256" key="4">
    <source>
        <dbReference type="ARBA" id="ARBA00022691"/>
    </source>
</evidence>
<accession>A0A8W8MZP8</accession>